<dbReference type="Proteomes" id="UP001059596">
    <property type="component" value="Chromosome 3R"/>
</dbReference>
<dbReference type="CDD" id="cd00301">
    <property type="entry name" value="lipocalin_FABP"/>
    <property type="match status" value="1"/>
</dbReference>
<evidence type="ECO:0000313" key="3">
    <source>
        <dbReference type="EMBL" id="KAI8044654.1"/>
    </source>
</evidence>
<dbReference type="AlphaFoldDB" id="A0A9P9YXS4"/>
<gene>
    <name evidence="3" type="ORF">M5D96_000825</name>
</gene>
<feature type="signal peptide" evidence="2">
    <location>
        <begin position="1"/>
        <end position="27"/>
    </location>
</feature>
<accession>A0A9P9YXS4</accession>
<keyword evidence="1" id="KW-0472">Membrane</keyword>
<dbReference type="SUPFAM" id="SSF50814">
    <property type="entry name" value="Lipocalins"/>
    <property type="match status" value="1"/>
</dbReference>
<sequence length="235" mass="25642">MSSTTPALGLVCLLVFLQGSFTAQAQAGDYVELCNLTSSIAVDLTQFSGIWWEVARQPAGKDFCTEVNITVLPNQVQDNVLIDTTYGVSPDYPWVNQTMNATLTVENITVAQDGFNFTYWNPPGYTPYAVYKILYTDYTDATFICGYTNQTDNSTSFGMILTRDRTPTTDALNKLQSFAFGLSSNFLNGTMPVITQGESFVLSSCYASSGASTIVSMLLIALAFFLGLSADRQII</sequence>
<dbReference type="EMBL" id="JAMKOV010000001">
    <property type="protein sequence ID" value="KAI8044654.1"/>
    <property type="molecule type" value="Genomic_DNA"/>
</dbReference>
<comment type="caution">
    <text evidence="3">The sequence shown here is derived from an EMBL/GenBank/DDBJ whole genome shotgun (WGS) entry which is preliminary data.</text>
</comment>
<dbReference type="InterPro" id="IPR012674">
    <property type="entry name" value="Calycin"/>
</dbReference>
<keyword evidence="1" id="KW-0812">Transmembrane</keyword>
<feature type="transmembrane region" description="Helical" evidence="1">
    <location>
        <begin position="206"/>
        <end position="228"/>
    </location>
</feature>
<feature type="chain" id="PRO_5040506622" evidence="2">
    <location>
        <begin position="28"/>
        <end position="235"/>
    </location>
</feature>
<reference evidence="3" key="1">
    <citation type="journal article" date="2023" name="Genome Biol. Evol.">
        <title>Long-read-based Genome Assembly of Drosophila gunungcola Reveals Fewer Chemosensory Genes in Flower-breeding Species.</title>
        <authorList>
            <person name="Negi A."/>
            <person name="Liao B.Y."/>
            <person name="Yeh S.D."/>
        </authorList>
    </citation>
    <scope>NUCLEOTIDE SEQUENCE</scope>
    <source>
        <strain evidence="3">Sukarami</strain>
    </source>
</reference>
<evidence type="ECO:0000256" key="2">
    <source>
        <dbReference type="SAM" id="SignalP"/>
    </source>
</evidence>
<keyword evidence="2" id="KW-0732">Signal</keyword>
<dbReference type="Gene3D" id="2.40.128.20">
    <property type="match status" value="1"/>
</dbReference>
<keyword evidence="4" id="KW-1185">Reference proteome</keyword>
<organism evidence="3 4">
    <name type="scientific">Drosophila gunungcola</name>
    <name type="common">fruit fly</name>
    <dbReference type="NCBI Taxonomy" id="103775"/>
    <lineage>
        <taxon>Eukaryota</taxon>
        <taxon>Metazoa</taxon>
        <taxon>Ecdysozoa</taxon>
        <taxon>Arthropoda</taxon>
        <taxon>Hexapoda</taxon>
        <taxon>Insecta</taxon>
        <taxon>Pterygota</taxon>
        <taxon>Neoptera</taxon>
        <taxon>Endopterygota</taxon>
        <taxon>Diptera</taxon>
        <taxon>Brachycera</taxon>
        <taxon>Muscomorpha</taxon>
        <taxon>Ephydroidea</taxon>
        <taxon>Drosophilidae</taxon>
        <taxon>Drosophila</taxon>
        <taxon>Sophophora</taxon>
    </lineage>
</organism>
<proteinExistence type="predicted"/>
<evidence type="ECO:0000256" key="1">
    <source>
        <dbReference type="SAM" id="Phobius"/>
    </source>
</evidence>
<name>A0A9P9YXS4_9MUSC</name>
<evidence type="ECO:0000313" key="4">
    <source>
        <dbReference type="Proteomes" id="UP001059596"/>
    </source>
</evidence>
<protein>
    <submittedName>
        <fullName evidence="3">Uncharacterized protein</fullName>
    </submittedName>
</protein>
<keyword evidence="1" id="KW-1133">Transmembrane helix</keyword>